<dbReference type="EMBL" id="DVKS01000029">
    <property type="protein sequence ID" value="HIT40785.1"/>
    <property type="molecule type" value="Genomic_DNA"/>
</dbReference>
<dbReference type="AlphaFoldDB" id="A0A9D1GGY1"/>
<organism evidence="1 2">
    <name type="scientific">Candidatus Caccovicinus merdipullorum</name>
    <dbReference type="NCBI Taxonomy" id="2840724"/>
    <lineage>
        <taxon>Bacteria</taxon>
        <taxon>Bacillati</taxon>
        <taxon>Bacillota</taxon>
        <taxon>Clostridia</taxon>
        <taxon>Eubacteriales</taxon>
        <taxon>Candidatus Caccovicinus</taxon>
    </lineage>
</organism>
<gene>
    <name evidence="1" type="ORF">IAB60_01605</name>
</gene>
<sequence length="208" mass="24477">MPAYFNLSLQFRREDLYPDFVKDFFDALELAGLKYLSGYGEAASDSRGEIIQWNQQKLEKDFVLGFTEHFSHGYRQVLYSFREYSEVRGFWMNQYPEKDCFTYEIIIPEEDVLIHEGGEVFQKEHEEAIVELAERLWNFPCIRAIQTGLEGDDASVGLREIELGKMPNMYPFAILEVMYGNEEIEEAVQLKGERMGWLLRRYLVFSSE</sequence>
<proteinExistence type="predicted"/>
<name>A0A9D1GGY1_9FIRM</name>
<evidence type="ECO:0000313" key="1">
    <source>
        <dbReference type="EMBL" id="HIT40785.1"/>
    </source>
</evidence>
<reference evidence="1" key="1">
    <citation type="submission" date="2020-10" db="EMBL/GenBank/DDBJ databases">
        <authorList>
            <person name="Gilroy R."/>
        </authorList>
    </citation>
    <scope>NUCLEOTIDE SEQUENCE</scope>
    <source>
        <strain evidence="1">CHK123-3438</strain>
    </source>
</reference>
<dbReference type="Proteomes" id="UP000886860">
    <property type="component" value="Unassembled WGS sequence"/>
</dbReference>
<comment type="caution">
    <text evidence="1">The sequence shown here is derived from an EMBL/GenBank/DDBJ whole genome shotgun (WGS) entry which is preliminary data.</text>
</comment>
<evidence type="ECO:0000313" key="2">
    <source>
        <dbReference type="Proteomes" id="UP000886860"/>
    </source>
</evidence>
<accession>A0A9D1GGY1</accession>
<protein>
    <submittedName>
        <fullName evidence="1">Uncharacterized protein</fullName>
    </submittedName>
</protein>
<reference evidence="1" key="2">
    <citation type="journal article" date="2021" name="PeerJ">
        <title>Extensive microbial diversity within the chicken gut microbiome revealed by metagenomics and culture.</title>
        <authorList>
            <person name="Gilroy R."/>
            <person name="Ravi A."/>
            <person name="Getino M."/>
            <person name="Pursley I."/>
            <person name="Horton D.L."/>
            <person name="Alikhan N.F."/>
            <person name="Baker D."/>
            <person name="Gharbi K."/>
            <person name="Hall N."/>
            <person name="Watson M."/>
            <person name="Adriaenssens E.M."/>
            <person name="Foster-Nyarko E."/>
            <person name="Jarju S."/>
            <person name="Secka A."/>
            <person name="Antonio M."/>
            <person name="Oren A."/>
            <person name="Chaudhuri R.R."/>
            <person name="La Ragione R."/>
            <person name="Hildebrand F."/>
            <person name="Pallen M.J."/>
        </authorList>
    </citation>
    <scope>NUCLEOTIDE SEQUENCE</scope>
    <source>
        <strain evidence="1">CHK123-3438</strain>
    </source>
</reference>